<evidence type="ECO:0000313" key="3">
    <source>
        <dbReference type="EMBL" id="GJT51984.1"/>
    </source>
</evidence>
<reference evidence="3" key="2">
    <citation type="submission" date="2022-01" db="EMBL/GenBank/DDBJ databases">
        <authorList>
            <person name="Yamashiro T."/>
            <person name="Shiraishi A."/>
            <person name="Satake H."/>
            <person name="Nakayama K."/>
        </authorList>
    </citation>
    <scope>NUCLEOTIDE SEQUENCE</scope>
</reference>
<dbReference type="GO" id="GO:0003964">
    <property type="term" value="F:RNA-directed DNA polymerase activity"/>
    <property type="evidence" value="ECO:0007669"/>
    <property type="project" value="UniProtKB-KW"/>
</dbReference>
<keyword evidence="3" id="KW-0808">Transferase</keyword>
<keyword evidence="3" id="KW-0548">Nucleotidyltransferase</keyword>
<dbReference type="SUPFAM" id="SSF56219">
    <property type="entry name" value="DNase I-like"/>
    <property type="match status" value="1"/>
</dbReference>
<dbReference type="InterPro" id="IPR005135">
    <property type="entry name" value="Endo/exonuclease/phosphatase"/>
</dbReference>
<dbReference type="Gene3D" id="3.60.10.10">
    <property type="entry name" value="Endonuclease/exonuclease/phosphatase"/>
    <property type="match status" value="1"/>
</dbReference>
<keyword evidence="3" id="KW-0695">RNA-directed DNA polymerase</keyword>
<proteinExistence type="predicted"/>
<evidence type="ECO:0000259" key="2">
    <source>
        <dbReference type="Pfam" id="PF03372"/>
    </source>
</evidence>
<keyword evidence="4" id="KW-1185">Reference proteome</keyword>
<dbReference type="PANTHER" id="PTHR31635">
    <property type="entry name" value="REVERSE TRANSCRIPTASE DOMAIN-CONTAINING PROTEIN-RELATED"/>
    <property type="match status" value="1"/>
</dbReference>
<dbReference type="InterPro" id="IPR036691">
    <property type="entry name" value="Endo/exonu/phosph_ase_sf"/>
</dbReference>
<organism evidence="3 4">
    <name type="scientific">Tanacetum coccineum</name>
    <dbReference type="NCBI Taxonomy" id="301880"/>
    <lineage>
        <taxon>Eukaryota</taxon>
        <taxon>Viridiplantae</taxon>
        <taxon>Streptophyta</taxon>
        <taxon>Embryophyta</taxon>
        <taxon>Tracheophyta</taxon>
        <taxon>Spermatophyta</taxon>
        <taxon>Magnoliopsida</taxon>
        <taxon>eudicotyledons</taxon>
        <taxon>Gunneridae</taxon>
        <taxon>Pentapetalae</taxon>
        <taxon>asterids</taxon>
        <taxon>campanulids</taxon>
        <taxon>Asterales</taxon>
        <taxon>Asteraceae</taxon>
        <taxon>Asteroideae</taxon>
        <taxon>Anthemideae</taxon>
        <taxon>Anthemidinae</taxon>
        <taxon>Tanacetum</taxon>
    </lineage>
</organism>
<feature type="domain" description="Endonuclease/exonuclease/phosphatase" evidence="2">
    <location>
        <begin position="3"/>
        <end position="207"/>
    </location>
</feature>
<feature type="coiled-coil region" evidence="1">
    <location>
        <begin position="257"/>
        <end position="284"/>
    </location>
</feature>
<dbReference type="Proteomes" id="UP001151760">
    <property type="component" value="Unassembled WGS sequence"/>
</dbReference>
<dbReference type="EMBL" id="BQNB010016453">
    <property type="protein sequence ID" value="GJT51984.1"/>
    <property type="molecule type" value="Genomic_DNA"/>
</dbReference>
<sequence length="559" mass="64693">MWIKDLCLKHNVHFLGIQESKMTRLELFRIKSMWGNYAFDYACSMARGLSGGLISIWDPNMFSKNSIWCDDSFIIIKGNWKNVVGDCFMVNIYGPQDHVSKLALWNRLTDFMHHHNGSYIMFGDMNAVRNAQERFGTTLNSIEADHFNSFIDSTGLVDLPIGGRSFTWMNKAGTKLSKLDRFLISEDVTIRLPDVRITALDRLWSDHNPILLHIDKTDFGPTPFKLYNSWLLRDGFDNLIKEEWELLDSNLKCHEKFRRLKDKIKQWSNNIKTLERNRKTVALEEINSIEKRIDEGSAMPSDNDHRLILLQEIEKIDKFASMDIIQKAHVKWDIEGDENSKFFHGLINQKRRNQMINGIMVEGNWITNPCLIKDAFLQFYKRKFQAQDSQVMFSNLPHSHSLNCMDRETLERQVTLEEIKEAVWDCGSSKAPGPDGYSFAFVKKYWGTIQKDLYDFVNLFFASCVMPNGANSSFFTLIPKVNNPTLITDFRPISLIGIHYKIIAKILANRLSKVIDKIVSKEQSAFIAGRQILDGPIVGIGKFLMPPFFLAEIIKWYKK</sequence>
<evidence type="ECO:0000313" key="4">
    <source>
        <dbReference type="Proteomes" id="UP001151760"/>
    </source>
</evidence>
<keyword evidence="1" id="KW-0175">Coiled coil</keyword>
<dbReference type="Pfam" id="PF03372">
    <property type="entry name" value="Exo_endo_phos"/>
    <property type="match status" value="1"/>
</dbReference>
<gene>
    <name evidence="3" type="ORF">Tco_0978141</name>
</gene>
<comment type="caution">
    <text evidence="3">The sequence shown here is derived from an EMBL/GenBank/DDBJ whole genome shotgun (WGS) entry which is preliminary data.</text>
</comment>
<dbReference type="PANTHER" id="PTHR31635:SF196">
    <property type="entry name" value="REVERSE TRANSCRIPTASE DOMAIN-CONTAINING PROTEIN-RELATED"/>
    <property type="match status" value="1"/>
</dbReference>
<accession>A0ABQ5EM85</accession>
<name>A0ABQ5EM85_9ASTR</name>
<protein>
    <submittedName>
        <fullName evidence="3">RNA-directed DNA polymerase, eukaryota, reverse transcriptase zinc-binding domain protein</fullName>
    </submittedName>
</protein>
<evidence type="ECO:0000256" key="1">
    <source>
        <dbReference type="SAM" id="Coils"/>
    </source>
</evidence>
<reference evidence="3" key="1">
    <citation type="journal article" date="2022" name="Int. J. Mol. Sci.">
        <title>Draft Genome of Tanacetum Coccineum: Genomic Comparison of Closely Related Tanacetum-Family Plants.</title>
        <authorList>
            <person name="Yamashiro T."/>
            <person name="Shiraishi A."/>
            <person name="Nakayama K."/>
            <person name="Satake H."/>
        </authorList>
    </citation>
    <scope>NUCLEOTIDE SEQUENCE</scope>
</reference>